<dbReference type="STRING" id="1121284.SAMN05660493_02338"/>
<sequence length="150" mass="16472">MANTIEQISIAFINDKSPIIDIICNNLVASGIDILFRSESIENGLSQLSALEELPQVCIVDLDFFDSKVLTQLHELKAKYPNLNLIAHSDDDSEEAVISLLKIGVSGYLVIGSDADDFKKAIIGACNGKRYFSAEIITIAQEYFSNKETV</sequence>
<evidence type="ECO:0000313" key="4">
    <source>
        <dbReference type="Proteomes" id="UP000187261"/>
    </source>
</evidence>
<dbReference type="AlphaFoldDB" id="A0A1U7PVM7"/>
<gene>
    <name evidence="3" type="ORF">SAMN05660493_02338</name>
</gene>
<accession>A0A1U7PVM7</accession>
<dbReference type="GO" id="GO:0000160">
    <property type="term" value="P:phosphorelay signal transduction system"/>
    <property type="evidence" value="ECO:0007669"/>
    <property type="project" value="InterPro"/>
</dbReference>
<feature type="modified residue" description="4-aspartylphosphate" evidence="1">
    <location>
        <position position="61"/>
    </location>
</feature>
<dbReference type="InterPro" id="IPR011006">
    <property type="entry name" value="CheY-like_superfamily"/>
</dbReference>
<protein>
    <recommendedName>
        <fullName evidence="2">Response regulatory domain-containing protein</fullName>
    </recommendedName>
</protein>
<evidence type="ECO:0000256" key="1">
    <source>
        <dbReference type="PROSITE-ProRule" id="PRU00169"/>
    </source>
</evidence>
<evidence type="ECO:0000313" key="3">
    <source>
        <dbReference type="EMBL" id="SIT97616.1"/>
    </source>
</evidence>
<dbReference type="GeneID" id="84649230"/>
<dbReference type="OrthoDB" id="9797341at2"/>
<keyword evidence="4" id="KW-1185">Reference proteome</keyword>
<name>A0A1U7PVM7_9FLAO</name>
<reference evidence="4" key="1">
    <citation type="submission" date="2016-10" db="EMBL/GenBank/DDBJ databases">
        <authorList>
            <person name="Varghese N."/>
            <person name="Submissions S."/>
        </authorList>
    </citation>
    <scope>NUCLEOTIDE SEQUENCE [LARGE SCALE GENOMIC DNA]</scope>
    <source>
        <strain evidence="4">DSM 19482</strain>
    </source>
</reference>
<dbReference type="PROSITE" id="PS50110">
    <property type="entry name" value="RESPONSE_REGULATORY"/>
    <property type="match status" value="1"/>
</dbReference>
<dbReference type="Proteomes" id="UP000187261">
    <property type="component" value="Unassembled WGS sequence"/>
</dbReference>
<feature type="domain" description="Response regulatory" evidence="2">
    <location>
        <begin position="9"/>
        <end position="126"/>
    </location>
</feature>
<dbReference type="Gene3D" id="3.40.50.2300">
    <property type="match status" value="1"/>
</dbReference>
<keyword evidence="1" id="KW-0597">Phosphoprotein</keyword>
<dbReference type="SUPFAM" id="SSF52172">
    <property type="entry name" value="CheY-like"/>
    <property type="match status" value="1"/>
</dbReference>
<organism evidence="3 4">
    <name type="scientific">Epilithonimonas bovis DSM 19482</name>
    <dbReference type="NCBI Taxonomy" id="1121284"/>
    <lineage>
        <taxon>Bacteria</taxon>
        <taxon>Pseudomonadati</taxon>
        <taxon>Bacteroidota</taxon>
        <taxon>Flavobacteriia</taxon>
        <taxon>Flavobacteriales</taxon>
        <taxon>Weeksellaceae</taxon>
        <taxon>Chryseobacterium group</taxon>
        <taxon>Epilithonimonas</taxon>
    </lineage>
</organism>
<dbReference type="InterPro" id="IPR001789">
    <property type="entry name" value="Sig_transdc_resp-reg_receiver"/>
</dbReference>
<proteinExistence type="predicted"/>
<evidence type="ECO:0000259" key="2">
    <source>
        <dbReference type="PROSITE" id="PS50110"/>
    </source>
</evidence>
<dbReference type="RefSeq" id="WP_019974512.1">
    <property type="nucleotide sequence ID" value="NZ_FTPU01000026.1"/>
</dbReference>
<dbReference type="EMBL" id="FTPU01000026">
    <property type="protein sequence ID" value="SIT97616.1"/>
    <property type="molecule type" value="Genomic_DNA"/>
</dbReference>